<feature type="domain" description="ABC transporter" evidence="3">
    <location>
        <begin position="5"/>
        <end position="232"/>
    </location>
</feature>
<dbReference type="GO" id="GO:0005524">
    <property type="term" value="F:ATP binding"/>
    <property type="evidence" value="ECO:0007669"/>
    <property type="project" value="UniProtKB-KW"/>
</dbReference>
<dbReference type="GO" id="GO:0016887">
    <property type="term" value="F:ATP hydrolysis activity"/>
    <property type="evidence" value="ECO:0007669"/>
    <property type="project" value="InterPro"/>
</dbReference>
<evidence type="ECO:0000256" key="2">
    <source>
        <dbReference type="ARBA" id="ARBA00022840"/>
    </source>
</evidence>
<dbReference type="InterPro" id="IPR027417">
    <property type="entry name" value="P-loop_NTPase"/>
</dbReference>
<dbReference type="SMART" id="SM00382">
    <property type="entry name" value="AAA"/>
    <property type="match status" value="1"/>
</dbReference>
<gene>
    <name evidence="4" type="ORF">BalcAV3114</name>
</gene>
<evidence type="ECO:0000313" key="4">
    <source>
        <dbReference type="EMBL" id="AFV25884.1"/>
    </source>
</evidence>
<dbReference type="EMBL" id="JX399461">
    <property type="protein sequence ID" value="AFV25884.1"/>
    <property type="molecule type" value="Genomic_DNA"/>
</dbReference>
<dbReference type="SUPFAM" id="SSF52540">
    <property type="entry name" value="P-loop containing nucleoside triphosphate hydrolases"/>
    <property type="match status" value="1"/>
</dbReference>
<keyword evidence="2" id="KW-0067">ATP-binding</keyword>
<evidence type="ECO:0000256" key="1">
    <source>
        <dbReference type="ARBA" id="ARBA00022741"/>
    </source>
</evidence>
<evidence type="ECO:0000259" key="3">
    <source>
        <dbReference type="PROSITE" id="PS50893"/>
    </source>
</evidence>
<dbReference type="InterPro" id="IPR003593">
    <property type="entry name" value="AAA+_ATPase"/>
</dbReference>
<accession>K4MI80</accession>
<dbReference type="Gene3D" id="3.40.50.300">
    <property type="entry name" value="P-loop containing nucleotide triphosphate hydrolases"/>
    <property type="match status" value="1"/>
</dbReference>
<dbReference type="AlphaFoldDB" id="K4MI80"/>
<protein>
    <submittedName>
        <fullName evidence="4">Multidrug transporter</fullName>
    </submittedName>
</protein>
<dbReference type="Pfam" id="PF00005">
    <property type="entry name" value="ABC_tran"/>
    <property type="match status" value="1"/>
</dbReference>
<reference evidence="4" key="1">
    <citation type="submission" date="2012-07" db="EMBL/GenBank/DDBJ databases">
        <title>A Draft Genome for Bacillus alcalophilus strain ATCC 27647.</title>
        <authorList>
            <person name="Attie O."/>
            <person name="Jayaprakash A."/>
            <person name="Sachidanandam R."/>
            <person name="Shah H."/>
            <person name="Paulsen I."/>
            <person name="Morino M."/>
            <person name="Ito M."/>
            <person name="Krulwich T."/>
        </authorList>
    </citation>
    <scope>NUCLEOTIDE SEQUENCE</scope>
    <source>
        <strain evidence="4">ATCC 27647</strain>
    </source>
</reference>
<keyword evidence="1" id="KW-0547">Nucleotide-binding</keyword>
<dbReference type="PANTHER" id="PTHR43158:SF5">
    <property type="entry name" value="ABC TRANSPORTER, ATP-BINDING PROTEIN"/>
    <property type="match status" value="1"/>
</dbReference>
<dbReference type="PROSITE" id="PS50893">
    <property type="entry name" value="ABC_TRANSPORTER_2"/>
    <property type="match status" value="1"/>
</dbReference>
<sequence>MTYILKAENVSFKYKKVEAVKNVSFQLSGEKIYGLLGRNGAGKTSLLSLIATFAKATSGQLTINGEEIFENGRYLESLVFIRDEKFDDSHASTKVKKWLKDHSKFRPYFDHEYAEHLIKRFKIPTDQTVYELSRGKQSALHVVIGLASRSPITIFDEAYLGMDAPAREIFYEEVLNDYMEHPRTIILSTHLISEMESMFEEVLMIHNGELLLHEEAEVLRNKGTSITGAKEAVDSFVKGKQILKEQVLGGTKKVMIYSELTEEEKADARAKQLELGPITLQELFIHLTKSCGNMSSVLFRSF</sequence>
<dbReference type="PANTHER" id="PTHR43158">
    <property type="entry name" value="SKFA PEPTIDE EXPORT ATP-BINDING PROTEIN SKFE"/>
    <property type="match status" value="1"/>
</dbReference>
<proteinExistence type="predicted"/>
<organism evidence="4">
    <name type="scientific">Alkalihalobacillus alcalophilus ATCC 27647 = CGMCC 1.3604</name>
    <dbReference type="NCBI Taxonomy" id="1218173"/>
    <lineage>
        <taxon>Bacteria</taxon>
        <taxon>Bacillati</taxon>
        <taxon>Bacillota</taxon>
        <taxon>Bacilli</taxon>
        <taxon>Bacillales</taxon>
        <taxon>Bacillaceae</taxon>
        <taxon>Alkalihalobacillus</taxon>
    </lineage>
</organism>
<dbReference type="InterPro" id="IPR003439">
    <property type="entry name" value="ABC_transporter-like_ATP-bd"/>
</dbReference>
<name>K4MI80_ALKAL</name>